<dbReference type="InterPro" id="IPR000486">
    <property type="entry name" value="Xdiol_ring_cleave_dOase_1/2"/>
</dbReference>
<evidence type="ECO:0000256" key="5">
    <source>
        <dbReference type="ARBA" id="ARBA00022964"/>
    </source>
</evidence>
<dbReference type="Pfam" id="PF00903">
    <property type="entry name" value="Glyoxalase"/>
    <property type="match status" value="2"/>
</dbReference>
<dbReference type="InterPro" id="IPR029068">
    <property type="entry name" value="Glyas_Bleomycin-R_OHBP_Dase"/>
</dbReference>
<organism evidence="10 11">
    <name type="scientific">Paenibacillus urinalis</name>
    <dbReference type="NCBI Taxonomy" id="521520"/>
    <lineage>
        <taxon>Bacteria</taxon>
        <taxon>Bacillati</taxon>
        <taxon>Bacillota</taxon>
        <taxon>Bacilli</taxon>
        <taxon>Bacillales</taxon>
        <taxon>Paenibacillaceae</taxon>
        <taxon>Paenibacillus</taxon>
    </lineage>
</organism>
<dbReference type="GO" id="GO:0008198">
    <property type="term" value="F:ferrous iron binding"/>
    <property type="evidence" value="ECO:0007669"/>
    <property type="project" value="InterPro"/>
</dbReference>
<keyword evidence="6 8" id="KW-0560">Oxidoreductase</keyword>
<evidence type="ECO:0000256" key="1">
    <source>
        <dbReference type="ARBA" id="ARBA00001954"/>
    </source>
</evidence>
<dbReference type="PROSITE" id="PS51819">
    <property type="entry name" value="VOC"/>
    <property type="match status" value="2"/>
</dbReference>
<proteinExistence type="inferred from homology"/>
<dbReference type="CDD" id="cd07255">
    <property type="entry name" value="VOC_BsCatE_like_N"/>
    <property type="match status" value="1"/>
</dbReference>
<accession>A0AAX3N500</accession>
<dbReference type="GO" id="GO:0051213">
    <property type="term" value="F:dioxygenase activity"/>
    <property type="evidence" value="ECO:0007669"/>
    <property type="project" value="UniProtKB-KW"/>
</dbReference>
<feature type="domain" description="VOC" evidence="9">
    <location>
        <begin position="170"/>
        <end position="287"/>
    </location>
</feature>
<keyword evidence="4 8" id="KW-0058">Aromatic hydrocarbons catabolism</keyword>
<dbReference type="RefSeq" id="WP_274359682.1">
    <property type="nucleotide sequence ID" value="NZ_CP118101.1"/>
</dbReference>
<evidence type="ECO:0000256" key="3">
    <source>
        <dbReference type="ARBA" id="ARBA00022723"/>
    </source>
</evidence>
<keyword evidence="3" id="KW-0479">Metal-binding</keyword>
<evidence type="ECO:0000256" key="8">
    <source>
        <dbReference type="RuleBase" id="RU000683"/>
    </source>
</evidence>
<dbReference type="PANTHER" id="PTHR43279">
    <property type="entry name" value="CATECHOL-2,3-DIOXYGENASE"/>
    <property type="match status" value="1"/>
</dbReference>
<evidence type="ECO:0000256" key="2">
    <source>
        <dbReference type="ARBA" id="ARBA00008784"/>
    </source>
</evidence>
<dbReference type="EMBL" id="CP118101">
    <property type="protein sequence ID" value="WDH83805.1"/>
    <property type="molecule type" value="Genomic_DNA"/>
</dbReference>
<dbReference type="PROSITE" id="PS00934">
    <property type="entry name" value="GLYOXALASE_I_1"/>
    <property type="match status" value="1"/>
</dbReference>
<evidence type="ECO:0000256" key="4">
    <source>
        <dbReference type="ARBA" id="ARBA00022797"/>
    </source>
</evidence>
<dbReference type="InterPro" id="IPR004360">
    <property type="entry name" value="Glyas_Fos-R_dOase_dom"/>
</dbReference>
<dbReference type="InterPro" id="IPR037523">
    <property type="entry name" value="VOC_core"/>
</dbReference>
<evidence type="ECO:0000313" key="10">
    <source>
        <dbReference type="EMBL" id="WDH83805.1"/>
    </source>
</evidence>
<dbReference type="SUPFAM" id="SSF54593">
    <property type="entry name" value="Glyoxalase/Bleomycin resistance protein/Dihydroxybiphenyl dioxygenase"/>
    <property type="match status" value="2"/>
</dbReference>
<dbReference type="Gene3D" id="3.10.180.10">
    <property type="entry name" value="2,3-Dihydroxybiphenyl 1,2-Dioxygenase, domain 1"/>
    <property type="match status" value="2"/>
</dbReference>
<evidence type="ECO:0000313" key="11">
    <source>
        <dbReference type="Proteomes" id="UP001220962"/>
    </source>
</evidence>
<keyword evidence="7 8" id="KW-0408">Iron</keyword>
<dbReference type="CDD" id="cd16359">
    <property type="entry name" value="VOC_BsCatE_like_C"/>
    <property type="match status" value="1"/>
</dbReference>
<keyword evidence="5 8" id="KW-0223">Dioxygenase</keyword>
<feature type="domain" description="VOC" evidence="9">
    <location>
        <begin position="10"/>
        <end position="127"/>
    </location>
</feature>
<dbReference type="AlphaFoldDB" id="A0AAX3N500"/>
<evidence type="ECO:0000256" key="7">
    <source>
        <dbReference type="ARBA" id="ARBA00023004"/>
    </source>
</evidence>
<comment type="similarity">
    <text evidence="2 8">Belongs to the extradiol ring-cleavage dioxygenase family.</text>
</comment>
<dbReference type="Proteomes" id="UP001220962">
    <property type="component" value="Chromosome"/>
</dbReference>
<evidence type="ECO:0000259" key="9">
    <source>
        <dbReference type="PROSITE" id="PS51819"/>
    </source>
</evidence>
<protein>
    <submittedName>
        <fullName evidence="10">VOC family protein</fullName>
    </submittedName>
</protein>
<name>A0AAX3N500_9BACL</name>
<gene>
    <name evidence="10" type="ORF">PUW23_06150</name>
</gene>
<dbReference type="GO" id="GO:0004462">
    <property type="term" value="F:lactoylglutathione lyase activity"/>
    <property type="evidence" value="ECO:0007669"/>
    <property type="project" value="InterPro"/>
</dbReference>
<evidence type="ECO:0000256" key="6">
    <source>
        <dbReference type="ARBA" id="ARBA00023002"/>
    </source>
</evidence>
<dbReference type="PROSITE" id="PS00082">
    <property type="entry name" value="EXTRADIOL_DIOXYGENAS"/>
    <property type="match status" value="1"/>
</dbReference>
<dbReference type="InterPro" id="IPR018146">
    <property type="entry name" value="Glyoxalase_1_CS"/>
</dbReference>
<sequence length="287" mass="31555">MTYSIHPATTLGEVKLRVSELTRSIDFYERVVGLKVLSQQGNQAVLTSDGVRSLVILEELADAKPIRPRSHAGLYHYAILLPDRESLGLALRHLIDSGIEIGQGDHSVSEALYINDPDGHGIEIYADRPRSVWRRDANDHYIMGTDPVDVHGLLALAGDKPFTGLPADTVIGHVHFHISSLPAAREFYNKLLGFDIVLDDPRFQAVFVSAGGYHHHIGLNIWAGQNAPATPRDAVGIDYFTIVFEGKEAFNETLQRLQSGGYNVTTQESAAFVTDPFGIGIRLTYLS</sequence>
<dbReference type="PANTHER" id="PTHR43279:SF1">
    <property type="entry name" value="CATECHOL-2,3-DIOXYGENASE"/>
    <property type="match status" value="1"/>
</dbReference>
<comment type="cofactor">
    <cofactor evidence="1 8">
        <name>Fe(2+)</name>
        <dbReference type="ChEBI" id="CHEBI:29033"/>
    </cofactor>
</comment>
<reference evidence="10" key="1">
    <citation type="submission" date="2023-02" db="EMBL/GenBank/DDBJ databases">
        <title>Pathogen: clinical or host-associated sample.</title>
        <authorList>
            <person name="Hergert J."/>
            <person name="Casey R."/>
            <person name="Wagner J."/>
            <person name="Young E.L."/>
            <person name="Oakeson K.F."/>
        </authorList>
    </citation>
    <scope>NUCLEOTIDE SEQUENCE</scope>
    <source>
        <strain evidence="10">2022CK-00830</strain>
    </source>
</reference>